<dbReference type="Proteomes" id="UP000693970">
    <property type="component" value="Unassembled WGS sequence"/>
</dbReference>
<evidence type="ECO:0000313" key="2">
    <source>
        <dbReference type="EMBL" id="KAG7352434.1"/>
    </source>
</evidence>
<reference evidence="2" key="2">
    <citation type="submission" date="2021-04" db="EMBL/GenBank/DDBJ databases">
        <authorList>
            <person name="Podell S."/>
        </authorList>
    </citation>
    <scope>NUCLEOTIDE SEQUENCE</scope>
    <source>
        <strain evidence="2">Hildebrandi</strain>
    </source>
</reference>
<evidence type="ECO:0000259" key="1">
    <source>
        <dbReference type="SMART" id="SM00479"/>
    </source>
</evidence>
<dbReference type="PANTHER" id="PTHR46599:SF3">
    <property type="entry name" value="PIGGYBAC TRANSPOSABLE ELEMENT-DERIVED PROTEIN 4"/>
    <property type="match status" value="1"/>
</dbReference>
<dbReference type="SMART" id="SM00479">
    <property type="entry name" value="EXOIII"/>
    <property type="match status" value="1"/>
</dbReference>
<dbReference type="InterPro" id="IPR013520">
    <property type="entry name" value="Ribonucl_H"/>
</dbReference>
<protein>
    <submittedName>
        <fullName evidence="2">DNA polymerase III subunit epsilon</fullName>
    </submittedName>
</protein>
<name>A0A9K3KZP8_9STRA</name>
<keyword evidence="3" id="KW-1185">Reference proteome</keyword>
<dbReference type="OrthoDB" id="121783at2759"/>
<accession>A0A9K3KZP8</accession>
<gene>
    <name evidence="2" type="ORF">IV203_008482</name>
</gene>
<reference evidence="2" key="1">
    <citation type="journal article" date="2021" name="Sci. Rep.">
        <title>Diploid genomic architecture of Nitzschia inconspicua, an elite biomass production diatom.</title>
        <authorList>
            <person name="Oliver A."/>
            <person name="Podell S."/>
            <person name="Pinowska A."/>
            <person name="Traller J.C."/>
            <person name="Smith S.R."/>
            <person name="McClure R."/>
            <person name="Beliaev A."/>
            <person name="Bohutskyi P."/>
            <person name="Hill E.A."/>
            <person name="Rabines A."/>
            <person name="Zheng H."/>
            <person name="Allen L.Z."/>
            <person name="Kuo A."/>
            <person name="Grigoriev I.V."/>
            <person name="Allen A.E."/>
            <person name="Hazlebeck D."/>
            <person name="Allen E.E."/>
        </authorList>
    </citation>
    <scope>NUCLEOTIDE SEQUENCE</scope>
    <source>
        <strain evidence="2">Hildebrandi</strain>
    </source>
</reference>
<dbReference type="Pfam" id="PF00929">
    <property type="entry name" value="RNase_T"/>
    <property type="match status" value="1"/>
</dbReference>
<sequence length="693" mass="78712">MSQQPPKRRKCGACKGVGHDRRNCPALRATKANNLAIPAVENRNGLDGGPSRLPIGATMPEIIPNINWDKVCYVLFDLETTGGSRTKDDIIELAAMVLGPDGIAIEDGSFESLIRPHRKITPYITTLTGITNEMVKTAPTFLEVMNSFFRFAIIFRVFWRTIRATATSSTHCMLQGLFWVVQLQHQRTTDLEPYSSLLPERRWKIPIEQWVTSKLFTPSSEVPNSTPIDKADLTDFIAVLFVMSIQKRKDKPSNWFSSNPLLESPVAKKITTGRQFQKMLRYLHCCDPDQNATSDDGEYDPSYKILEFKNSLEKRWAALFVPHQELSLDETLLRAFGRMKFKVRIISKAARYGIKLYVVTDAATAFVMGVLVYTGKYTYSDTRSESTKKTVQVVQQLCEPFRGSHRTVYVDRFYSSVDLLKQLEDMQLYTTGTILSNRIPRSMTIAKSSREFKAMNRGDSVSHVLTYTTTKGERKQAGLVAWKDRNIVYCITNDTPTAPMDECKRRGQGGIVTIKRPQVITKYNRHMGGVDLADMRRLHCHSTIMGQNRWWLKLFFYLLDAGTSNALVLYNEAMNGKQEPYNIVDFKNKVVEALVGPVLVDDIPSDQSVAHCMTNISGAERQRCTYCSLKGKVARTRYMCKGCGVPYCCIGSGKTDKDCFASAHENEGIREICIRHYRMQQTNTRKDLLKKRR</sequence>
<comment type="caution">
    <text evidence="2">The sequence shown here is derived from an EMBL/GenBank/DDBJ whole genome shotgun (WGS) entry which is preliminary data.</text>
</comment>
<proteinExistence type="predicted"/>
<dbReference type="CDD" id="cd06127">
    <property type="entry name" value="DEDDh"/>
    <property type="match status" value="1"/>
</dbReference>
<organism evidence="2 3">
    <name type="scientific">Nitzschia inconspicua</name>
    <dbReference type="NCBI Taxonomy" id="303405"/>
    <lineage>
        <taxon>Eukaryota</taxon>
        <taxon>Sar</taxon>
        <taxon>Stramenopiles</taxon>
        <taxon>Ochrophyta</taxon>
        <taxon>Bacillariophyta</taxon>
        <taxon>Bacillariophyceae</taxon>
        <taxon>Bacillariophycidae</taxon>
        <taxon>Bacillariales</taxon>
        <taxon>Bacillariaceae</taxon>
        <taxon>Nitzschia</taxon>
    </lineage>
</organism>
<feature type="domain" description="Exonuclease" evidence="1">
    <location>
        <begin position="72"/>
        <end position="225"/>
    </location>
</feature>
<dbReference type="Pfam" id="PF13843">
    <property type="entry name" value="DDE_Tnp_1_7"/>
    <property type="match status" value="1"/>
</dbReference>
<dbReference type="EMBL" id="JAGRRH010000017">
    <property type="protein sequence ID" value="KAG7352434.1"/>
    <property type="molecule type" value="Genomic_DNA"/>
</dbReference>
<dbReference type="AlphaFoldDB" id="A0A9K3KZP8"/>
<dbReference type="InterPro" id="IPR029526">
    <property type="entry name" value="PGBD"/>
</dbReference>
<dbReference type="PANTHER" id="PTHR46599">
    <property type="entry name" value="PIGGYBAC TRANSPOSABLE ELEMENT-DERIVED PROTEIN 4"/>
    <property type="match status" value="1"/>
</dbReference>
<evidence type="ECO:0000313" key="3">
    <source>
        <dbReference type="Proteomes" id="UP000693970"/>
    </source>
</evidence>